<reference evidence="2 3" key="1">
    <citation type="submission" date="2016-10" db="EMBL/GenBank/DDBJ databases">
        <authorList>
            <person name="de Groot N.N."/>
        </authorList>
    </citation>
    <scope>NUCLEOTIDE SEQUENCE [LARGE SCALE GENOMIC DNA]</scope>
    <source>
        <strain evidence="2 3">DSM 44993</strain>
    </source>
</reference>
<accession>A0A1H8U755</accession>
<dbReference type="PROSITE" id="PS51257">
    <property type="entry name" value="PROKAR_LIPOPROTEIN"/>
    <property type="match status" value="1"/>
</dbReference>
<evidence type="ECO:0000313" key="3">
    <source>
        <dbReference type="Proteomes" id="UP000198582"/>
    </source>
</evidence>
<sequence length="110" mass="11679">MTMRALPVLAAVCLLAAGCSAAPPDPGPVFDNEASQAVGCMKHQTTAPGARYTDPSQVRTDETLPLLRYYTANGRKRYCDGAAPSDVDRAWAGLYVRLGAQRANVAGILR</sequence>
<keyword evidence="1" id="KW-0732">Signal</keyword>
<dbReference type="Proteomes" id="UP000198582">
    <property type="component" value="Unassembled WGS sequence"/>
</dbReference>
<protein>
    <recommendedName>
        <fullName evidence="4">Lipoprotein</fullName>
    </recommendedName>
</protein>
<dbReference type="AlphaFoldDB" id="A0A1H8U755"/>
<proteinExistence type="predicted"/>
<organism evidence="2 3">
    <name type="scientific">Amycolatopsis saalfeldensis</name>
    <dbReference type="NCBI Taxonomy" id="394193"/>
    <lineage>
        <taxon>Bacteria</taxon>
        <taxon>Bacillati</taxon>
        <taxon>Actinomycetota</taxon>
        <taxon>Actinomycetes</taxon>
        <taxon>Pseudonocardiales</taxon>
        <taxon>Pseudonocardiaceae</taxon>
        <taxon>Amycolatopsis</taxon>
    </lineage>
</organism>
<feature type="signal peptide" evidence="1">
    <location>
        <begin position="1"/>
        <end position="21"/>
    </location>
</feature>
<feature type="chain" id="PRO_5039410001" description="Lipoprotein" evidence="1">
    <location>
        <begin position="22"/>
        <end position="110"/>
    </location>
</feature>
<evidence type="ECO:0000256" key="1">
    <source>
        <dbReference type="SAM" id="SignalP"/>
    </source>
</evidence>
<gene>
    <name evidence="2" type="ORF">SAMN04489732_10388</name>
</gene>
<keyword evidence="3" id="KW-1185">Reference proteome</keyword>
<evidence type="ECO:0000313" key="2">
    <source>
        <dbReference type="EMBL" id="SEO98673.1"/>
    </source>
</evidence>
<name>A0A1H8U755_9PSEU</name>
<dbReference type="EMBL" id="FOEF01000003">
    <property type="protein sequence ID" value="SEO98673.1"/>
    <property type="molecule type" value="Genomic_DNA"/>
</dbReference>
<evidence type="ECO:0008006" key="4">
    <source>
        <dbReference type="Google" id="ProtNLM"/>
    </source>
</evidence>
<dbReference type="STRING" id="394193.SAMN04489732_10388"/>